<dbReference type="InterPro" id="IPR029063">
    <property type="entry name" value="SAM-dependent_MTases_sf"/>
</dbReference>
<evidence type="ECO:0000313" key="5">
    <source>
        <dbReference type="EMBL" id="SHE52627.1"/>
    </source>
</evidence>
<evidence type="ECO:0000313" key="6">
    <source>
        <dbReference type="Proteomes" id="UP000242857"/>
    </source>
</evidence>
<dbReference type="EMBL" id="FQUK01000007">
    <property type="protein sequence ID" value="SHE52627.1"/>
    <property type="molecule type" value="Genomic_DNA"/>
</dbReference>
<dbReference type="GO" id="GO:0008757">
    <property type="term" value="F:S-adenosylmethionine-dependent methyltransferase activity"/>
    <property type="evidence" value="ECO:0007669"/>
    <property type="project" value="InterPro"/>
</dbReference>
<dbReference type="AlphaFoldDB" id="A0A1M4U7R1"/>
<reference evidence="6" key="1">
    <citation type="submission" date="2016-11" db="EMBL/GenBank/DDBJ databases">
        <authorList>
            <person name="Varghese N."/>
            <person name="Submissions S."/>
        </authorList>
    </citation>
    <scope>NUCLEOTIDE SEQUENCE [LARGE SCALE GENOMIC DNA]</scope>
    <source>
        <strain evidence="6">DSM 14834</strain>
    </source>
</reference>
<name>A0A1M4U7R1_9GAMM</name>
<proteinExistence type="predicted"/>
<dbReference type="STRING" id="213588.SAMN02745204_00610"/>
<evidence type="ECO:0000256" key="2">
    <source>
        <dbReference type="ARBA" id="ARBA00022679"/>
    </source>
</evidence>
<protein>
    <submittedName>
        <fullName evidence="5">2-polyprenyl-6-hydroxyphenyl methylase / 3-demethylubiquinone-9 3-methyltransferase</fullName>
    </submittedName>
</protein>
<dbReference type="CDD" id="cd02440">
    <property type="entry name" value="AdoMet_MTases"/>
    <property type="match status" value="1"/>
</dbReference>
<dbReference type="Pfam" id="PF08241">
    <property type="entry name" value="Methyltransf_11"/>
    <property type="match status" value="1"/>
</dbReference>
<organism evidence="5 6">
    <name type="scientific">Thermomonas hydrothermalis</name>
    <dbReference type="NCBI Taxonomy" id="213588"/>
    <lineage>
        <taxon>Bacteria</taxon>
        <taxon>Pseudomonadati</taxon>
        <taxon>Pseudomonadota</taxon>
        <taxon>Gammaproteobacteria</taxon>
        <taxon>Lysobacterales</taxon>
        <taxon>Lysobacteraceae</taxon>
        <taxon>Thermomonas</taxon>
    </lineage>
</organism>
<dbReference type="SUPFAM" id="SSF53335">
    <property type="entry name" value="S-adenosyl-L-methionine-dependent methyltransferases"/>
    <property type="match status" value="1"/>
</dbReference>
<keyword evidence="2 5" id="KW-0808">Transferase</keyword>
<dbReference type="InterPro" id="IPR013216">
    <property type="entry name" value="Methyltransf_11"/>
</dbReference>
<dbReference type="Proteomes" id="UP000242857">
    <property type="component" value="Unassembled WGS sequence"/>
</dbReference>
<keyword evidence="1 5" id="KW-0489">Methyltransferase</keyword>
<dbReference type="GO" id="GO:0032259">
    <property type="term" value="P:methylation"/>
    <property type="evidence" value="ECO:0007669"/>
    <property type="project" value="UniProtKB-KW"/>
</dbReference>
<gene>
    <name evidence="5" type="ORF">SAMN02745204_00610</name>
</gene>
<sequence length="240" mass="27645">MRLLGGERLDGKRFLDIGSGSGFHSLAALRLGAREVVAVDIDADSVATTHAVLSRFFPQGPWRCQEKSVFELKLEEWGDFDVVYSWGVLHHTGDLDRALECAARMVLSGGLFLCAIYRRVWLDPFWRWEKRWYSKASPTAQVWARKIYVGLFWLRLLVTGRRFSDYVGNYRDKRGMDFYHDVHDWMGGWPYESRGPEELLAKMQTLGFASVRVFAYRGRWLGRSLGVVGSGCDEFVFRRG</sequence>
<keyword evidence="5" id="KW-0830">Ubiquinone</keyword>
<keyword evidence="6" id="KW-1185">Reference proteome</keyword>
<accession>A0A1M4U7R1</accession>
<dbReference type="PANTHER" id="PTHR43464">
    <property type="entry name" value="METHYLTRANSFERASE"/>
    <property type="match status" value="1"/>
</dbReference>
<evidence type="ECO:0000259" key="4">
    <source>
        <dbReference type="Pfam" id="PF08241"/>
    </source>
</evidence>
<keyword evidence="3" id="KW-0949">S-adenosyl-L-methionine</keyword>
<evidence type="ECO:0000256" key="3">
    <source>
        <dbReference type="ARBA" id="ARBA00022691"/>
    </source>
</evidence>
<evidence type="ECO:0000256" key="1">
    <source>
        <dbReference type="ARBA" id="ARBA00022603"/>
    </source>
</evidence>
<dbReference type="Gene3D" id="3.40.50.150">
    <property type="entry name" value="Vaccinia Virus protein VP39"/>
    <property type="match status" value="1"/>
</dbReference>
<feature type="domain" description="Methyltransferase type 11" evidence="4">
    <location>
        <begin position="15"/>
        <end position="114"/>
    </location>
</feature>
<dbReference type="PANTHER" id="PTHR43464:SF19">
    <property type="entry name" value="UBIQUINONE BIOSYNTHESIS O-METHYLTRANSFERASE, MITOCHONDRIAL"/>
    <property type="match status" value="1"/>
</dbReference>